<feature type="compositionally biased region" description="Basic residues" evidence="1">
    <location>
        <begin position="34"/>
        <end position="43"/>
    </location>
</feature>
<feature type="compositionally biased region" description="Basic and acidic residues" evidence="1">
    <location>
        <begin position="1"/>
        <end position="12"/>
    </location>
</feature>
<protein>
    <submittedName>
        <fullName evidence="2">Uncharacterized protein</fullName>
    </submittedName>
</protein>
<accession>K7VL78</accession>
<dbReference type="EMBL" id="CM000785">
    <property type="protein sequence ID" value="AQL06163.1"/>
    <property type="molecule type" value="Genomic_DNA"/>
</dbReference>
<sequence>MAHLREVQQREAGDDDVDECIPEEWGKRRDMRDTRRHCRRVHHRQDSSVGGKPYSTVGGWVEDSGGGGIRPVRSRLATSSFAGAGRSTACELTTTLWGTRVREWEELRRGTRHGGGGGQEQVGWSRERPWVLALPAGANGVDA</sequence>
<dbReference type="InParanoid" id="K7VL78"/>
<dbReference type="AlphaFoldDB" id="K7VL78"/>
<reference evidence="2" key="1">
    <citation type="submission" date="2015-12" db="EMBL/GenBank/DDBJ databases">
        <title>Update maize B73 reference genome by single molecule sequencing technologies.</title>
        <authorList>
            <consortium name="Maize Genome Sequencing Project"/>
            <person name="Ware D."/>
        </authorList>
    </citation>
    <scope>NUCLEOTIDE SEQUENCE</scope>
    <source>
        <tissue evidence="2">Seedling</tissue>
    </source>
</reference>
<feature type="compositionally biased region" description="Basic and acidic residues" evidence="1">
    <location>
        <begin position="24"/>
        <end position="33"/>
    </location>
</feature>
<gene>
    <name evidence="2" type="ORF">ZEAMMB73_Zm00001d047327</name>
</gene>
<feature type="compositionally biased region" description="Acidic residues" evidence="1">
    <location>
        <begin position="13"/>
        <end position="22"/>
    </location>
</feature>
<organism evidence="2">
    <name type="scientific">Zea mays</name>
    <name type="common">Maize</name>
    <dbReference type="NCBI Taxonomy" id="4577"/>
    <lineage>
        <taxon>Eukaryota</taxon>
        <taxon>Viridiplantae</taxon>
        <taxon>Streptophyta</taxon>
        <taxon>Embryophyta</taxon>
        <taxon>Tracheophyta</taxon>
        <taxon>Spermatophyta</taxon>
        <taxon>Magnoliopsida</taxon>
        <taxon>Liliopsida</taxon>
        <taxon>Poales</taxon>
        <taxon>Poaceae</taxon>
        <taxon>PACMAD clade</taxon>
        <taxon>Panicoideae</taxon>
        <taxon>Andropogonodae</taxon>
        <taxon>Andropogoneae</taxon>
        <taxon>Tripsacinae</taxon>
        <taxon>Zea</taxon>
    </lineage>
</organism>
<dbReference type="PaxDb" id="4577-GRMZM2G371030_P01"/>
<evidence type="ECO:0000313" key="2">
    <source>
        <dbReference type="EMBL" id="AQL06163.1"/>
    </source>
</evidence>
<evidence type="ECO:0000256" key="1">
    <source>
        <dbReference type="SAM" id="MobiDB-lite"/>
    </source>
</evidence>
<name>K7VL78_MAIZE</name>
<dbReference type="HOGENOM" id="CLU_1809048_0_0_1"/>
<feature type="region of interest" description="Disordered" evidence="1">
    <location>
        <begin position="1"/>
        <end position="71"/>
    </location>
</feature>
<proteinExistence type="predicted"/>